<keyword evidence="1" id="KW-0808">Transferase</keyword>
<gene>
    <name evidence="4" type="ORF">UFOPK2786_00213</name>
</gene>
<dbReference type="SUPFAM" id="SSF55729">
    <property type="entry name" value="Acyl-CoA N-acyltransferases (Nat)"/>
    <property type="match status" value="1"/>
</dbReference>
<evidence type="ECO:0000259" key="3">
    <source>
        <dbReference type="PROSITE" id="PS51186"/>
    </source>
</evidence>
<feature type="domain" description="N-acetyltransferase" evidence="3">
    <location>
        <begin position="19"/>
        <end position="179"/>
    </location>
</feature>
<dbReference type="EMBL" id="CAEZYW010000019">
    <property type="protein sequence ID" value="CAB4731536.1"/>
    <property type="molecule type" value="Genomic_DNA"/>
</dbReference>
<proteinExistence type="predicted"/>
<dbReference type="InterPro" id="IPR000182">
    <property type="entry name" value="GNAT_dom"/>
</dbReference>
<dbReference type="Pfam" id="PF00583">
    <property type="entry name" value="Acetyltransf_1"/>
    <property type="match status" value="1"/>
</dbReference>
<sequence length="184" mass="19700">MPTGARLARTSDVDDIAAIQVRAWRQSYAGIIPEGVLDELDPMQLASTWAHGILNPPTVRHRLLVAIDSESGTDEVVGYAAIGPSGDPDCAGDPSIGELLALAIDPEHQRMGHGSRLMAASVDYLRADGSIEASTWVSVDDEARRAFLLAAGWGPDSAYRDLDVDGEPVREVRLVTRLDEATTP</sequence>
<dbReference type="PANTHER" id="PTHR43877">
    <property type="entry name" value="AMINOALKYLPHOSPHONATE N-ACETYLTRANSFERASE-RELATED-RELATED"/>
    <property type="match status" value="1"/>
</dbReference>
<organism evidence="4">
    <name type="scientific">freshwater metagenome</name>
    <dbReference type="NCBI Taxonomy" id="449393"/>
    <lineage>
        <taxon>unclassified sequences</taxon>
        <taxon>metagenomes</taxon>
        <taxon>ecological metagenomes</taxon>
    </lineage>
</organism>
<reference evidence="4" key="1">
    <citation type="submission" date="2020-05" db="EMBL/GenBank/DDBJ databases">
        <authorList>
            <person name="Chiriac C."/>
            <person name="Salcher M."/>
            <person name="Ghai R."/>
            <person name="Kavagutti S V."/>
        </authorList>
    </citation>
    <scope>NUCLEOTIDE SEQUENCE</scope>
</reference>
<accession>A0A6J6S9L6</accession>
<dbReference type="GO" id="GO:0016747">
    <property type="term" value="F:acyltransferase activity, transferring groups other than amino-acyl groups"/>
    <property type="evidence" value="ECO:0007669"/>
    <property type="project" value="InterPro"/>
</dbReference>
<dbReference type="CDD" id="cd04301">
    <property type="entry name" value="NAT_SF"/>
    <property type="match status" value="1"/>
</dbReference>
<dbReference type="InterPro" id="IPR050832">
    <property type="entry name" value="Bact_Acetyltransf"/>
</dbReference>
<name>A0A6J6S9L6_9ZZZZ</name>
<evidence type="ECO:0000313" key="4">
    <source>
        <dbReference type="EMBL" id="CAB4731536.1"/>
    </source>
</evidence>
<dbReference type="Gene3D" id="3.40.630.30">
    <property type="match status" value="1"/>
</dbReference>
<dbReference type="InterPro" id="IPR016181">
    <property type="entry name" value="Acyl_CoA_acyltransferase"/>
</dbReference>
<keyword evidence="2" id="KW-0012">Acyltransferase</keyword>
<evidence type="ECO:0000256" key="2">
    <source>
        <dbReference type="ARBA" id="ARBA00023315"/>
    </source>
</evidence>
<dbReference type="AlphaFoldDB" id="A0A6J6S9L6"/>
<protein>
    <submittedName>
        <fullName evidence="4">Unannotated protein</fullName>
    </submittedName>
</protein>
<evidence type="ECO:0000256" key="1">
    <source>
        <dbReference type="ARBA" id="ARBA00022679"/>
    </source>
</evidence>
<dbReference type="PROSITE" id="PS51186">
    <property type="entry name" value="GNAT"/>
    <property type="match status" value="1"/>
</dbReference>